<evidence type="ECO:0000256" key="5">
    <source>
        <dbReference type="SAM" id="Phobius"/>
    </source>
</evidence>
<dbReference type="InterPro" id="IPR004031">
    <property type="entry name" value="PMP22/EMP/MP20/Claudin"/>
</dbReference>
<dbReference type="GO" id="GO:0005918">
    <property type="term" value="C:septate junction"/>
    <property type="evidence" value="ECO:0007669"/>
    <property type="project" value="TreeGrafter"/>
</dbReference>
<dbReference type="GO" id="GO:0019991">
    <property type="term" value="P:septate junction assembly"/>
    <property type="evidence" value="ECO:0007669"/>
    <property type="project" value="TreeGrafter"/>
</dbReference>
<evidence type="ECO:0000313" key="7">
    <source>
        <dbReference type="Proteomes" id="UP000007819"/>
    </source>
</evidence>
<accession>A0A8R1W3P9</accession>
<dbReference type="AlphaFoldDB" id="A0A8R1W3P9"/>
<evidence type="ECO:0000256" key="4">
    <source>
        <dbReference type="ARBA" id="ARBA00023136"/>
    </source>
</evidence>
<evidence type="ECO:0000256" key="1">
    <source>
        <dbReference type="ARBA" id="ARBA00004141"/>
    </source>
</evidence>
<evidence type="ECO:0000313" key="6">
    <source>
        <dbReference type="EnsemblMetazoa" id="XP_003240268.1"/>
    </source>
</evidence>
<reference evidence="7" key="1">
    <citation type="submission" date="2010-06" db="EMBL/GenBank/DDBJ databases">
        <authorList>
            <person name="Jiang H."/>
            <person name="Abraham K."/>
            <person name="Ali S."/>
            <person name="Alsbrooks S.L."/>
            <person name="Anim B.N."/>
            <person name="Anosike U.S."/>
            <person name="Attaway T."/>
            <person name="Bandaranaike D.P."/>
            <person name="Battles P.K."/>
            <person name="Bell S.N."/>
            <person name="Bell A.V."/>
            <person name="Beltran B."/>
            <person name="Bickham C."/>
            <person name="Bustamante Y."/>
            <person name="Caleb T."/>
            <person name="Canada A."/>
            <person name="Cardenas V."/>
            <person name="Carter K."/>
            <person name="Chacko J."/>
            <person name="Chandrabose M.N."/>
            <person name="Chavez D."/>
            <person name="Chavez A."/>
            <person name="Chen L."/>
            <person name="Chu H.-S."/>
            <person name="Claassen K.J."/>
            <person name="Cockrell R."/>
            <person name="Collins M."/>
            <person name="Cooper J.A."/>
            <person name="Cree A."/>
            <person name="Curry S.M."/>
            <person name="Da Y."/>
            <person name="Dao M.D."/>
            <person name="Das B."/>
            <person name="Davila M.-L."/>
            <person name="Davy-Carroll L."/>
            <person name="Denson S."/>
            <person name="Dinh H."/>
            <person name="Ebong V.E."/>
            <person name="Edwards J.R."/>
            <person name="Egan A."/>
            <person name="El-Daye J."/>
            <person name="Escobedo L."/>
            <person name="Fernandez S."/>
            <person name="Fernando P.R."/>
            <person name="Flagg N."/>
            <person name="Forbes L.D."/>
            <person name="Fowler R.G."/>
            <person name="Fu Q."/>
            <person name="Gabisi R.A."/>
            <person name="Ganer J."/>
            <person name="Garbino Pronczuk A."/>
            <person name="Garcia R.M."/>
            <person name="Garner T."/>
            <person name="Garrett T.E."/>
            <person name="Gonzalez D.A."/>
            <person name="Hamid H."/>
            <person name="Hawkins E.S."/>
            <person name="Hirani K."/>
            <person name="Hogues M.E."/>
            <person name="Hollins B."/>
            <person name="Hsiao C.-H."/>
            <person name="Jabil R."/>
            <person name="James M.L."/>
            <person name="Jhangiani S.N."/>
            <person name="Johnson B."/>
            <person name="Johnson Q."/>
            <person name="Joshi V."/>
            <person name="Kalu J.B."/>
            <person name="Kam C."/>
            <person name="Kashfia A."/>
            <person name="Keebler J."/>
            <person name="Kisamo H."/>
            <person name="Kovar C.L."/>
            <person name="Lago L.A."/>
            <person name="Lai C.-Y."/>
            <person name="Laidlaw J."/>
            <person name="Lara F."/>
            <person name="Le T.-K."/>
            <person name="Lee S.L."/>
            <person name="Legall F.H."/>
            <person name="Lemon S.J."/>
            <person name="Lewis L.R."/>
            <person name="Li B."/>
            <person name="Liu Y."/>
            <person name="Liu Y.-S."/>
            <person name="Lopez J."/>
            <person name="Lozado R.J."/>
            <person name="Lu J."/>
            <person name="Madu R.C."/>
            <person name="Maheshwari M."/>
            <person name="Maheshwari R."/>
            <person name="Malloy K."/>
            <person name="Martinez E."/>
            <person name="Mathew T."/>
            <person name="Mercado I.C."/>
            <person name="Mercado C."/>
            <person name="Meyer B."/>
            <person name="Montgomery K."/>
            <person name="Morgan M.B."/>
            <person name="Munidasa M."/>
            <person name="Nazareth L.V."/>
            <person name="Nelson J."/>
            <person name="Ng B.M."/>
            <person name="Nguyen N.B."/>
            <person name="Nguyen P.Q."/>
            <person name="Nguyen T."/>
            <person name="Obregon M."/>
            <person name="Okwuonu G.O."/>
            <person name="Onwere C.G."/>
            <person name="Orozco G."/>
            <person name="Parra A."/>
            <person name="Patel S."/>
            <person name="Patil S."/>
            <person name="Perez A."/>
            <person name="Perez Y."/>
            <person name="Pham C."/>
            <person name="Primus E.L."/>
            <person name="Pu L.-L."/>
            <person name="Puazo M."/>
            <person name="Qin X."/>
            <person name="Quiroz J.B."/>
            <person name="Reese J."/>
            <person name="Richards S."/>
            <person name="Rives C.M."/>
            <person name="Robberts R."/>
            <person name="Ruiz S.J."/>
            <person name="Ruiz M.J."/>
            <person name="Santibanez J."/>
            <person name="Schneider B.W."/>
            <person name="Sisson I."/>
            <person name="Smith M."/>
            <person name="Sodergren E."/>
            <person name="Song X.-Z."/>
            <person name="Song B.B."/>
            <person name="Summersgill H."/>
            <person name="Thelus R."/>
            <person name="Thornton R.D."/>
            <person name="Trejos Z.Y."/>
            <person name="Usmani K."/>
            <person name="Vattathil S."/>
            <person name="Villasana D."/>
            <person name="Walker D.L."/>
            <person name="Wang S."/>
            <person name="Wang K."/>
            <person name="White C.S."/>
            <person name="Williams A.C."/>
            <person name="Williamson J."/>
            <person name="Wilson K."/>
            <person name="Woghiren I.O."/>
            <person name="Woodworth J.R."/>
            <person name="Worley K.C."/>
            <person name="Wright R.A."/>
            <person name="Wu W."/>
            <person name="Young L."/>
            <person name="Zhang L."/>
            <person name="Zhang J."/>
            <person name="Zhu Y."/>
            <person name="Muzny D.M."/>
            <person name="Weinstock G."/>
            <person name="Gibbs R.A."/>
        </authorList>
    </citation>
    <scope>NUCLEOTIDE SEQUENCE [LARGE SCALE GENOMIC DNA]</scope>
    <source>
        <strain evidence="7">LSR1</strain>
    </source>
</reference>
<dbReference type="OrthoDB" id="10062378at2759"/>
<keyword evidence="4 5" id="KW-0472">Membrane</keyword>
<dbReference type="PANTHER" id="PTHR21284">
    <property type="entry name" value="EG:80H7.2 PROTEIN"/>
    <property type="match status" value="1"/>
</dbReference>
<comment type="subcellular location">
    <subcellularLocation>
        <location evidence="1">Membrane</location>
        <topology evidence="1">Multi-pass membrane protein</topology>
    </subcellularLocation>
</comment>
<dbReference type="EnsemblMetazoa" id="XM_003240220.4">
    <property type="protein sequence ID" value="XP_003240268.1"/>
    <property type="gene ID" value="LOC100573556"/>
</dbReference>
<evidence type="ECO:0000256" key="3">
    <source>
        <dbReference type="ARBA" id="ARBA00022989"/>
    </source>
</evidence>
<dbReference type="GeneID" id="100573556"/>
<dbReference type="RefSeq" id="XP_003240268.1">
    <property type="nucleotide sequence ID" value="XM_003240220.3"/>
</dbReference>
<feature type="transmembrane region" description="Helical" evidence="5">
    <location>
        <begin position="168"/>
        <end position="189"/>
    </location>
</feature>
<proteinExistence type="predicted"/>
<sequence length="223" mass="25993">MAKSRNGLTAVGLSVLGVSLVLLAFTTKSWLVTDEKFEHPKFERIGLWVVCFNDFEDPHHWYDTRSHSCWWVFEGEYYIIDDILFKGFFIATQFFFSTCLLLTIFGIFYSTLYMYLNRAHERFIQILLRAATLYLAAAVCSTIALIIFGTYGDSRVWMPNWENNNIGWSYGVAVTGTITLYVSGVLYGIECRAHMYKRKKMATQRVYYHYDEDDIKQMSLTDI</sequence>
<dbReference type="OMA" id="WIFHFEY"/>
<keyword evidence="7" id="KW-1185">Reference proteome</keyword>
<dbReference type="GO" id="GO:0035151">
    <property type="term" value="P:regulation of tube size, open tracheal system"/>
    <property type="evidence" value="ECO:0007669"/>
    <property type="project" value="TreeGrafter"/>
</dbReference>
<feature type="transmembrane region" description="Helical" evidence="5">
    <location>
        <begin position="94"/>
        <end position="115"/>
    </location>
</feature>
<protein>
    <submittedName>
        <fullName evidence="6">Uncharacterized protein</fullName>
    </submittedName>
</protein>
<keyword evidence="3 5" id="KW-1133">Transmembrane helix</keyword>
<reference evidence="6" key="2">
    <citation type="submission" date="2022-06" db="UniProtKB">
        <authorList>
            <consortium name="EnsemblMetazoa"/>
        </authorList>
    </citation>
    <scope>IDENTIFICATION</scope>
</reference>
<dbReference type="Gene3D" id="1.20.140.150">
    <property type="match status" value="1"/>
</dbReference>
<organism evidence="6 7">
    <name type="scientific">Acyrthosiphon pisum</name>
    <name type="common">Pea aphid</name>
    <dbReference type="NCBI Taxonomy" id="7029"/>
    <lineage>
        <taxon>Eukaryota</taxon>
        <taxon>Metazoa</taxon>
        <taxon>Ecdysozoa</taxon>
        <taxon>Arthropoda</taxon>
        <taxon>Hexapoda</taxon>
        <taxon>Insecta</taxon>
        <taxon>Pterygota</taxon>
        <taxon>Neoptera</taxon>
        <taxon>Paraneoptera</taxon>
        <taxon>Hemiptera</taxon>
        <taxon>Sternorrhyncha</taxon>
        <taxon>Aphidomorpha</taxon>
        <taxon>Aphidoidea</taxon>
        <taxon>Aphididae</taxon>
        <taxon>Macrosiphini</taxon>
        <taxon>Acyrthosiphon</taxon>
    </lineage>
</organism>
<feature type="transmembrane region" description="Helical" evidence="5">
    <location>
        <begin position="127"/>
        <end position="148"/>
    </location>
</feature>
<dbReference type="Pfam" id="PF13903">
    <property type="entry name" value="Claudin_2"/>
    <property type="match status" value="1"/>
</dbReference>
<name>A0A8R1W3P9_ACYPI</name>
<dbReference type="GO" id="GO:0016020">
    <property type="term" value="C:membrane"/>
    <property type="evidence" value="ECO:0007669"/>
    <property type="project" value="UniProtKB-SubCell"/>
</dbReference>
<evidence type="ECO:0000256" key="2">
    <source>
        <dbReference type="ARBA" id="ARBA00022692"/>
    </source>
</evidence>
<dbReference type="KEGG" id="api:100573556"/>
<dbReference type="PANTHER" id="PTHR21284:SF11">
    <property type="entry name" value="KUNE-KUNE"/>
    <property type="match status" value="1"/>
</dbReference>
<dbReference type="Proteomes" id="UP000007819">
    <property type="component" value="Chromosome X"/>
</dbReference>
<keyword evidence="2 5" id="KW-0812">Transmembrane</keyword>